<name>A0ABR1F1Z1_9ASCO</name>
<dbReference type="InterPro" id="IPR025124">
    <property type="entry name" value="Gag1-like_clamp"/>
</dbReference>
<dbReference type="EMBL" id="JBBJBU010000010">
    <property type="protein sequence ID" value="KAK7203861.1"/>
    <property type="molecule type" value="Genomic_DNA"/>
</dbReference>
<evidence type="ECO:0000313" key="3">
    <source>
        <dbReference type="EMBL" id="KAK7203861.1"/>
    </source>
</evidence>
<dbReference type="InterPro" id="IPR053274">
    <property type="entry name" value="Fluconazole_resistance"/>
</dbReference>
<proteinExistence type="predicted"/>
<feature type="compositionally biased region" description="Basic and acidic residues" evidence="1">
    <location>
        <begin position="257"/>
        <end position="275"/>
    </location>
</feature>
<feature type="compositionally biased region" description="Low complexity" evidence="1">
    <location>
        <begin position="219"/>
        <end position="238"/>
    </location>
</feature>
<gene>
    <name evidence="3" type="ORF">BZA70DRAFT_62865</name>
</gene>
<dbReference type="Proteomes" id="UP001498771">
    <property type="component" value="Unassembled WGS sequence"/>
</dbReference>
<evidence type="ECO:0000259" key="2">
    <source>
        <dbReference type="Pfam" id="PF13259"/>
    </source>
</evidence>
<organism evidence="3 4">
    <name type="scientific">Myxozyma melibiosi</name>
    <dbReference type="NCBI Taxonomy" id="54550"/>
    <lineage>
        <taxon>Eukaryota</taxon>
        <taxon>Fungi</taxon>
        <taxon>Dikarya</taxon>
        <taxon>Ascomycota</taxon>
        <taxon>Saccharomycotina</taxon>
        <taxon>Lipomycetes</taxon>
        <taxon>Lipomycetales</taxon>
        <taxon>Lipomycetaceae</taxon>
        <taxon>Myxozyma</taxon>
    </lineage>
</organism>
<accession>A0ABR1F1Z1</accession>
<feature type="compositionally biased region" description="Low complexity" evidence="1">
    <location>
        <begin position="111"/>
        <end position="171"/>
    </location>
</feature>
<feature type="region of interest" description="Disordered" evidence="1">
    <location>
        <begin position="373"/>
        <end position="394"/>
    </location>
</feature>
<dbReference type="RefSeq" id="XP_064766894.1">
    <property type="nucleotide sequence ID" value="XM_064915267.1"/>
</dbReference>
<feature type="compositionally biased region" description="Polar residues" evidence="1">
    <location>
        <begin position="239"/>
        <end position="253"/>
    </location>
</feature>
<protein>
    <recommendedName>
        <fullName evidence="2">Gag1-like clamp domain-containing protein</fullName>
    </recommendedName>
</protein>
<comment type="caution">
    <text evidence="3">The sequence shown here is derived from an EMBL/GenBank/DDBJ whole genome shotgun (WGS) entry which is preliminary data.</text>
</comment>
<feature type="region of interest" description="Disordered" evidence="1">
    <location>
        <begin position="309"/>
        <end position="337"/>
    </location>
</feature>
<feature type="region of interest" description="Disordered" evidence="1">
    <location>
        <begin position="111"/>
        <end position="180"/>
    </location>
</feature>
<evidence type="ECO:0000313" key="4">
    <source>
        <dbReference type="Proteomes" id="UP001498771"/>
    </source>
</evidence>
<feature type="compositionally biased region" description="Polar residues" evidence="1">
    <location>
        <begin position="309"/>
        <end position="328"/>
    </location>
</feature>
<dbReference type="Pfam" id="PF13259">
    <property type="entry name" value="clamp_Gag1-like"/>
    <property type="match status" value="1"/>
</dbReference>
<keyword evidence="4" id="KW-1185">Reference proteome</keyword>
<feature type="region of interest" description="Disordered" evidence="1">
    <location>
        <begin position="208"/>
        <end position="295"/>
    </location>
</feature>
<evidence type="ECO:0000256" key="1">
    <source>
        <dbReference type="SAM" id="MobiDB-lite"/>
    </source>
</evidence>
<feature type="domain" description="Gag1-like clamp" evidence="2">
    <location>
        <begin position="276"/>
        <end position="379"/>
    </location>
</feature>
<dbReference type="GeneID" id="90040779"/>
<dbReference type="PANTHER" id="PTHR28065">
    <property type="entry name" value="FREQUENIN"/>
    <property type="match status" value="1"/>
</dbReference>
<dbReference type="PANTHER" id="PTHR28065:SF1">
    <property type="entry name" value="DUF4050 DOMAIN-CONTAINING PROTEIN"/>
    <property type="match status" value="1"/>
</dbReference>
<sequence>MSCCRTALSPTATLITTTAGSKLHCDDRGCQVRSSLCRCSAPPAVGTSFIAVAVTATATETDEPSATALSALLDDDSASTMNLSRRRKRDLLLAEIAVWKAQVVAFFDQPSQAAPSSSPSDSSSPRSSKSKSNPTSASPTPSSANQTILSPPSSSLISNPSPNQSSSTASPFHIRVPKRRSTRKQIDELFVPIDNPIYSVPSSTLARTVAPSPATVPPSTQSSNMQSSSTAKQPSSSQNGTQSSAKNINSGASNGADKNRRDEDNNRHPESRPSIDDDSADSDSESELSDEEEAWNEGYKNWKACRRQWTSKPAGSETSTPSTDSSAVRNHPIHQLKPDSYPKIYRVLVHESRRLRVPINLSDATKILVSGWQSTGQWPPQPGKADPLIGRRKR</sequence>
<reference evidence="3 4" key="1">
    <citation type="submission" date="2024-03" db="EMBL/GenBank/DDBJ databases">
        <title>Genome-scale model development and genomic sequencing of the oleaginous clade Lipomyces.</title>
        <authorList>
            <consortium name="Lawrence Berkeley National Laboratory"/>
            <person name="Czajka J.J."/>
            <person name="Han Y."/>
            <person name="Kim J."/>
            <person name="Mondo S.J."/>
            <person name="Hofstad B.A."/>
            <person name="Robles A."/>
            <person name="Haridas S."/>
            <person name="Riley R."/>
            <person name="LaButti K."/>
            <person name="Pangilinan J."/>
            <person name="Andreopoulos W."/>
            <person name="Lipzen A."/>
            <person name="Yan J."/>
            <person name="Wang M."/>
            <person name="Ng V."/>
            <person name="Grigoriev I.V."/>
            <person name="Spatafora J.W."/>
            <person name="Magnuson J.K."/>
            <person name="Baker S.E."/>
            <person name="Pomraning K.R."/>
        </authorList>
    </citation>
    <scope>NUCLEOTIDE SEQUENCE [LARGE SCALE GENOMIC DNA]</scope>
    <source>
        <strain evidence="3 4">Phaff 52-87</strain>
    </source>
</reference>
<feature type="compositionally biased region" description="Acidic residues" evidence="1">
    <location>
        <begin position="276"/>
        <end position="295"/>
    </location>
</feature>